<evidence type="ECO:0000313" key="2">
    <source>
        <dbReference type="EMBL" id="AUX24898.1"/>
    </source>
</evidence>
<organism evidence="2 3">
    <name type="scientific">Sorangium cellulosum</name>
    <name type="common">Polyangium cellulosum</name>
    <dbReference type="NCBI Taxonomy" id="56"/>
    <lineage>
        <taxon>Bacteria</taxon>
        <taxon>Pseudomonadati</taxon>
        <taxon>Myxococcota</taxon>
        <taxon>Polyangia</taxon>
        <taxon>Polyangiales</taxon>
        <taxon>Polyangiaceae</taxon>
        <taxon>Sorangium</taxon>
    </lineage>
</organism>
<dbReference type="AlphaFoldDB" id="A0A4P2Q734"/>
<protein>
    <submittedName>
        <fullName evidence="2">Uncharacterized protein</fullName>
    </submittedName>
</protein>
<dbReference type="RefSeq" id="WP_165373385.1">
    <property type="nucleotide sequence ID" value="NZ_CP012670.1"/>
</dbReference>
<dbReference type="EMBL" id="CP012670">
    <property type="protein sequence ID" value="AUX24898.1"/>
    <property type="molecule type" value="Genomic_DNA"/>
</dbReference>
<dbReference type="Proteomes" id="UP000295781">
    <property type="component" value="Chromosome"/>
</dbReference>
<sequence length="108" mass="11608">MPATRSPLPSAPPFGEEDDDIPPDDPIVVAHVERALAPYRDILPPEAREACEEVLVMVLTTHPEVAPMVNRLRRAAAVQRSGTRPREAARPARGAAALTGGSREGGRR</sequence>
<feature type="region of interest" description="Disordered" evidence="1">
    <location>
        <begin position="76"/>
        <end position="108"/>
    </location>
</feature>
<reference evidence="2 3" key="1">
    <citation type="submission" date="2015-09" db="EMBL/GenBank/DDBJ databases">
        <title>Sorangium comparison.</title>
        <authorList>
            <person name="Zaburannyi N."/>
            <person name="Bunk B."/>
            <person name="Overmann J."/>
            <person name="Mueller R."/>
        </authorList>
    </citation>
    <scope>NUCLEOTIDE SEQUENCE [LARGE SCALE GENOMIC DNA]</scope>
    <source>
        <strain evidence="2 3">So ceGT47</strain>
    </source>
</reference>
<accession>A0A4P2Q734</accession>
<gene>
    <name evidence="2" type="ORF">SOCEGT47_054380</name>
</gene>
<evidence type="ECO:0000313" key="3">
    <source>
        <dbReference type="Proteomes" id="UP000295781"/>
    </source>
</evidence>
<feature type="region of interest" description="Disordered" evidence="1">
    <location>
        <begin position="1"/>
        <end position="25"/>
    </location>
</feature>
<feature type="compositionally biased region" description="Low complexity" evidence="1">
    <location>
        <begin position="91"/>
        <end position="101"/>
    </location>
</feature>
<proteinExistence type="predicted"/>
<name>A0A4P2Q734_SORCE</name>
<evidence type="ECO:0000256" key="1">
    <source>
        <dbReference type="SAM" id="MobiDB-lite"/>
    </source>
</evidence>